<protein>
    <submittedName>
        <fullName evidence="7">UPF0496 protein</fullName>
    </submittedName>
</protein>
<sequence length="380" mass="44001">MKLIHFTQIIKKSAGDGSTKERDVEDNLSSKTNVNSEYINAFRTKSYVEICNKAQGYEIEDTSTRSPLSTSWSTSSSSLLEPRQEIVIKMIKCFKAHHLLVDYFEASLEACLCCDKILQGIRQTRFAYERVTNVVNKLSHRVRLEYDTDTDTNTNIDKDDNVIYKQLVSFVINSSWCLSDDVINFRDIHEKHMVLLNRLNSKRVKLRRRIRIKRLCKNVTVIGLVVSQTALLVALLVFAFHSIIGLAAAPYLMGGFFGLMKKKRFKLVNGKYSSCKKLYEQIDVAAKGVFIVINDLDTISRMVKRLEDEVEHWREVADICVKNYGHGNGRCEILKMVLREFHDCQTNFMDQLEELEEHIYLCFLTINRSRRLLMEKITDK</sequence>
<evidence type="ECO:0000256" key="4">
    <source>
        <dbReference type="ARBA" id="ARBA00022989"/>
    </source>
</evidence>
<dbReference type="GO" id="GO:0016020">
    <property type="term" value="C:membrane"/>
    <property type="evidence" value="ECO:0007669"/>
    <property type="project" value="UniProtKB-SubCell"/>
</dbReference>
<evidence type="ECO:0000256" key="5">
    <source>
        <dbReference type="ARBA" id="ARBA00023136"/>
    </source>
</evidence>
<comment type="caution">
    <text evidence="7">The sequence shown here is derived from an EMBL/GenBank/DDBJ whole genome shotgun (WGS) entry which is preliminary data.</text>
</comment>
<keyword evidence="4 6" id="KW-1133">Transmembrane helix</keyword>
<dbReference type="Pfam" id="PF05055">
    <property type="entry name" value="DUF677"/>
    <property type="match status" value="1"/>
</dbReference>
<reference evidence="7 8" key="1">
    <citation type="journal article" date="2018" name="Front. Plant Sci.">
        <title>Red Clover (Trifolium pratense) and Zigzag Clover (T. medium) - A Picture of Genomic Similarities and Differences.</title>
        <authorList>
            <person name="Dluhosova J."/>
            <person name="Istvanek J."/>
            <person name="Nedelnik J."/>
            <person name="Repkova J."/>
        </authorList>
    </citation>
    <scope>NUCLEOTIDE SEQUENCE [LARGE SCALE GENOMIC DNA]</scope>
    <source>
        <strain evidence="8">cv. 10/8</strain>
        <tissue evidence="7">Leaf</tissue>
    </source>
</reference>
<feature type="transmembrane region" description="Helical" evidence="6">
    <location>
        <begin position="243"/>
        <end position="260"/>
    </location>
</feature>
<comment type="subcellular location">
    <subcellularLocation>
        <location evidence="1">Membrane</location>
    </subcellularLocation>
</comment>
<evidence type="ECO:0000313" key="7">
    <source>
        <dbReference type="EMBL" id="MCH94192.1"/>
    </source>
</evidence>
<evidence type="ECO:0000256" key="2">
    <source>
        <dbReference type="ARBA" id="ARBA00009074"/>
    </source>
</evidence>
<dbReference type="PANTHER" id="PTHR31113:SF20">
    <property type="entry name" value="UPF0496 PROTEIN 2-RELATED"/>
    <property type="match status" value="1"/>
</dbReference>
<dbReference type="AlphaFoldDB" id="A0A392N3P1"/>
<evidence type="ECO:0000256" key="3">
    <source>
        <dbReference type="ARBA" id="ARBA00022692"/>
    </source>
</evidence>
<name>A0A392N3P1_9FABA</name>
<comment type="similarity">
    <text evidence="2">Belongs to the UPF0496 family.</text>
</comment>
<evidence type="ECO:0000256" key="6">
    <source>
        <dbReference type="SAM" id="Phobius"/>
    </source>
</evidence>
<keyword evidence="3 6" id="KW-0812">Transmembrane</keyword>
<dbReference type="EMBL" id="LXQA010026737">
    <property type="protein sequence ID" value="MCH94192.1"/>
    <property type="molecule type" value="Genomic_DNA"/>
</dbReference>
<keyword evidence="8" id="KW-1185">Reference proteome</keyword>
<evidence type="ECO:0000313" key="8">
    <source>
        <dbReference type="Proteomes" id="UP000265520"/>
    </source>
</evidence>
<dbReference type="Proteomes" id="UP000265520">
    <property type="component" value="Unassembled WGS sequence"/>
</dbReference>
<dbReference type="InterPro" id="IPR007749">
    <property type="entry name" value="DUF677"/>
</dbReference>
<proteinExistence type="inferred from homology"/>
<evidence type="ECO:0000256" key="1">
    <source>
        <dbReference type="ARBA" id="ARBA00004370"/>
    </source>
</evidence>
<organism evidence="7 8">
    <name type="scientific">Trifolium medium</name>
    <dbReference type="NCBI Taxonomy" id="97028"/>
    <lineage>
        <taxon>Eukaryota</taxon>
        <taxon>Viridiplantae</taxon>
        <taxon>Streptophyta</taxon>
        <taxon>Embryophyta</taxon>
        <taxon>Tracheophyta</taxon>
        <taxon>Spermatophyta</taxon>
        <taxon>Magnoliopsida</taxon>
        <taxon>eudicotyledons</taxon>
        <taxon>Gunneridae</taxon>
        <taxon>Pentapetalae</taxon>
        <taxon>rosids</taxon>
        <taxon>fabids</taxon>
        <taxon>Fabales</taxon>
        <taxon>Fabaceae</taxon>
        <taxon>Papilionoideae</taxon>
        <taxon>50 kb inversion clade</taxon>
        <taxon>NPAAA clade</taxon>
        <taxon>Hologalegina</taxon>
        <taxon>IRL clade</taxon>
        <taxon>Trifolieae</taxon>
        <taxon>Trifolium</taxon>
    </lineage>
</organism>
<keyword evidence="5 6" id="KW-0472">Membrane</keyword>
<feature type="transmembrane region" description="Helical" evidence="6">
    <location>
        <begin position="215"/>
        <end position="237"/>
    </location>
</feature>
<accession>A0A392N3P1</accession>
<dbReference type="PANTHER" id="PTHR31113">
    <property type="entry name" value="UPF0496 PROTEIN 3-RELATED"/>
    <property type="match status" value="1"/>
</dbReference>